<name>A0ACB8ZBM3_9ASTR</name>
<sequence>MAGCNTAVSNIMMSMIVMLTLFWITSLFKYTPNAILASIIISAVLCLIDFDAVVLLWKIDKFDFLACMGAFFVVIFVSIEIGILIACSVRSRIQVNYMAGCNTTMSNIVMSMIVMLTPFVITLLFKYTSNAILTSIIISAVLGLIDFDTVVLHWKIYKFDFLACMRAFFGEVFVSAKIGLFITCSVRSRRQVNYMAGCNTTMLNIVMSMIVMLNPFVITLLFKYTSNDILASIIISVVLGLIDFDVMVLHWKIDKFDFLACIRAFFGVVFVSAEIGLVITYTSNAILASIIISAVLGLIDFDAVVLYWKINKFDFLACMQAFFGVIFVSVEIGLVITYTSNAILTSIIIYAVLGLIDFDAVVLHWKIDKFDFLACIQAFFDVVFCFGKDRPRHHGGNIFLAKFFYKSHGHVLQCSYTSNATLASIIIFTVLGLIDFDAVVLHWKIDKFDFQACMLVFSGVVFVSVEIGLFITVGISFCQNSSTSHTAMDYSARPLHHCGNIILPKFFYKYHGHGLQCSMDKPHRHVARPRNRVLGKNPKTSQLHGVLQFRDVEYCDVYDCDVDYFCDHFDDGHRLQCSVRFRRQVNYMAGCNIALSNIVMSMIVMLTRFVITLLFKYTSNAILTSIIIFAVLGLIDIDAVVLHWKIDKFDFLACMRAFFGMVFVSVEIGLVITEYLFAKILLQVTRPQNVVLGKIPKTSQLHGGLQYDDVEYYYVYDCDAIDKFDFLACMPAFFGLVFVSVEIGLVIAYTSNSILTSIIISAVLGLIDFDAVVLHWNIDKFDFQACIRAFFGVVEIGLVITVGISFCQNSSTSNTATDCSARPFVITLLFKYTSNAILAFIIIFMVLGVIDFDAVVLHWKIDKFYFQACMRVFFGVVFLCVEIGLFITYTSNAILASIIISVVLGLIDFDAVVLHWKIDKFDFLACMFAFFGVVFVSPEIDLVITCSVNPKDKSIISNAILASIIISVVLGLIEFDAVVLHWKIDKFDFLALRRPTTAVLGKIPKTSQLHGGLQYCNVEYCDVYDCDTDSFCDHFLFKYSSNAIQTSIIISAVLGLIDFYAVVLHWQIDKFDFLACIRVFFGVVFVSVEIVLVITVVISFCQNSSTSNTAMEYSARWEYLFAKILLQVTRPRNVVLDKIPKTSQLHGLLQYDDVEYCDVCLVITVGISFYQNSSTSNTTTDCSARLIDFDAVVLHWKIDKFDFQACIRAFFGVVFVSVEIGLVITYTLNSILASIIISAVLGLIDFDAVVLHWKIDKFDFIARMLAFFGVVFVLVEVGLVVMYTLNAILTTIIIFTVLGLIAIVAVVLHWKIDKFDFLACMRVFFGVVLVSVEIGLVITASSSRWEYLFAKILLQVTQPRTAVFDKISKTSQLHGGLQYRDVEYLTRPRTRVLSKIPKTSKLHGGLQYHDVEIVISMIVMLNPFLITSLFKNSSNAILASIIISAVLGLIDYGAVVVHWKIDKFEFLACMLAFFGVVFVSDEISLVVMYTSNAVLSSIIISAVLGLIDFHAVVLHWKIDKFDFLACMLALFDVVFVSDEIGLVIMYTAKAIIASIIISAVLGLIDFDAVVLHWKIDKFDFLAGMRVLFGVVFVSAKIGLVITYTSNAILASIIISAVLGLIDFDDVFLLWKIDKFDFLACMRAFFGVVFVSDEIGLVIMVSNNIVY</sequence>
<reference evidence="2" key="1">
    <citation type="journal article" date="2022" name="Mol. Ecol. Resour.">
        <title>The genomes of chicory, endive, great burdock and yacon provide insights into Asteraceae palaeo-polyploidization history and plant inulin production.</title>
        <authorList>
            <person name="Fan W."/>
            <person name="Wang S."/>
            <person name="Wang H."/>
            <person name="Wang A."/>
            <person name="Jiang F."/>
            <person name="Liu H."/>
            <person name="Zhao H."/>
            <person name="Xu D."/>
            <person name="Zhang Y."/>
        </authorList>
    </citation>
    <scope>NUCLEOTIDE SEQUENCE [LARGE SCALE GENOMIC DNA]</scope>
    <source>
        <strain evidence="2">cv. Yunnan</strain>
    </source>
</reference>
<proteinExistence type="predicted"/>
<protein>
    <submittedName>
        <fullName evidence="1">Uncharacterized protein</fullName>
    </submittedName>
</protein>
<reference evidence="1 2" key="2">
    <citation type="journal article" date="2022" name="Mol. Ecol. Resour.">
        <title>The genomes of chicory, endive, great burdock and yacon provide insights into Asteraceae paleo-polyploidization history and plant inulin production.</title>
        <authorList>
            <person name="Fan W."/>
            <person name="Wang S."/>
            <person name="Wang H."/>
            <person name="Wang A."/>
            <person name="Jiang F."/>
            <person name="Liu H."/>
            <person name="Zhao H."/>
            <person name="Xu D."/>
            <person name="Zhang Y."/>
        </authorList>
    </citation>
    <scope>NUCLEOTIDE SEQUENCE [LARGE SCALE GENOMIC DNA]</scope>
    <source>
        <strain evidence="2">cv. Yunnan</strain>
        <tissue evidence="1">Leaves</tissue>
    </source>
</reference>
<accession>A0ACB8ZBM3</accession>
<gene>
    <name evidence="1" type="ORF">L1987_78139</name>
</gene>
<dbReference type="EMBL" id="CM042043">
    <property type="protein sequence ID" value="KAI3695151.1"/>
    <property type="molecule type" value="Genomic_DNA"/>
</dbReference>
<organism evidence="1 2">
    <name type="scientific">Smallanthus sonchifolius</name>
    <dbReference type="NCBI Taxonomy" id="185202"/>
    <lineage>
        <taxon>Eukaryota</taxon>
        <taxon>Viridiplantae</taxon>
        <taxon>Streptophyta</taxon>
        <taxon>Embryophyta</taxon>
        <taxon>Tracheophyta</taxon>
        <taxon>Spermatophyta</taxon>
        <taxon>Magnoliopsida</taxon>
        <taxon>eudicotyledons</taxon>
        <taxon>Gunneridae</taxon>
        <taxon>Pentapetalae</taxon>
        <taxon>asterids</taxon>
        <taxon>campanulids</taxon>
        <taxon>Asterales</taxon>
        <taxon>Asteraceae</taxon>
        <taxon>Asteroideae</taxon>
        <taxon>Heliantheae alliance</taxon>
        <taxon>Millerieae</taxon>
        <taxon>Smallanthus</taxon>
    </lineage>
</organism>
<evidence type="ECO:0000313" key="1">
    <source>
        <dbReference type="EMBL" id="KAI3695151.1"/>
    </source>
</evidence>
<keyword evidence="2" id="KW-1185">Reference proteome</keyword>
<comment type="caution">
    <text evidence="1">The sequence shown here is derived from an EMBL/GenBank/DDBJ whole genome shotgun (WGS) entry which is preliminary data.</text>
</comment>
<dbReference type="Proteomes" id="UP001056120">
    <property type="component" value="Linkage Group LG26"/>
</dbReference>
<evidence type="ECO:0000313" key="2">
    <source>
        <dbReference type="Proteomes" id="UP001056120"/>
    </source>
</evidence>